<keyword evidence="2 4" id="KW-0863">Zinc-finger</keyword>
<feature type="compositionally biased region" description="Low complexity" evidence="5">
    <location>
        <begin position="29"/>
        <end position="38"/>
    </location>
</feature>
<protein>
    <recommendedName>
        <fullName evidence="6">PHD-type domain-containing protein</fullName>
    </recommendedName>
</protein>
<dbReference type="InterPro" id="IPR013083">
    <property type="entry name" value="Znf_RING/FYVE/PHD"/>
</dbReference>
<evidence type="ECO:0000313" key="7">
    <source>
        <dbReference type="EMBL" id="KAG2196504.1"/>
    </source>
</evidence>
<feature type="compositionally biased region" description="Polar residues" evidence="5">
    <location>
        <begin position="7"/>
        <end position="19"/>
    </location>
</feature>
<dbReference type="InterPro" id="IPR019786">
    <property type="entry name" value="Zinc_finger_PHD-type_CS"/>
</dbReference>
<feature type="compositionally biased region" description="Low complexity" evidence="5">
    <location>
        <begin position="326"/>
        <end position="337"/>
    </location>
</feature>
<organism evidence="7 8">
    <name type="scientific">Mucor saturninus</name>
    <dbReference type="NCBI Taxonomy" id="64648"/>
    <lineage>
        <taxon>Eukaryota</taxon>
        <taxon>Fungi</taxon>
        <taxon>Fungi incertae sedis</taxon>
        <taxon>Mucoromycota</taxon>
        <taxon>Mucoromycotina</taxon>
        <taxon>Mucoromycetes</taxon>
        <taxon>Mucorales</taxon>
        <taxon>Mucorineae</taxon>
        <taxon>Mucoraceae</taxon>
        <taxon>Mucor</taxon>
    </lineage>
</organism>
<evidence type="ECO:0000256" key="4">
    <source>
        <dbReference type="PROSITE-ProRule" id="PRU00146"/>
    </source>
</evidence>
<proteinExistence type="predicted"/>
<comment type="caution">
    <text evidence="7">The sequence shown here is derived from an EMBL/GenBank/DDBJ whole genome shotgun (WGS) entry which is preliminary data.</text>
</comment>
<dbReference type="PANTHER" id="PTHR47636">
    <property type="entry name" value="TRANSCRIPTIONAL REGULATORY PROTEIN RCO1"/>
    <property type="match status" value="1"/>
</dbReference>
<dbReference type="GO" id="GO:0006357">
    <property type="term" value="P:regulation of transcription by RNA polymerase II"/>
    <property type="evidence" value="ECO:0007669"/>
    <property type="project" value="TreeGrafter"/>
</dbReference>
<dbReference type="SMART" id="SM00249">
    <property type="entry name" value="PHD"/>
    <property type="match status" value="2"/>
</dbReference>
<dbReference type="OrthoDB" id="5876363at2759"/>
<dbReference type="Pfam" id="PF00628">
    <property type="entry name" value="PHD"/>
    <property type="match status" value="2"/>
</dbReference>
<keyword evidence="3" id="KW-0862">Zinc</keyword>
<keyword evidence="1" id="KW-0479">Metal-binding</keyword>
<dbReference type="InterPro" id="IPR001965">
    <property type="entry name" value="Znf_PHD"/>
</dbReference>
<sequence length="449" mass="51042">MKKRSKSPTLNMQSRSNTPDSKHPKRNHSSIATAATKTKSKAAITMDMRNHDVCDSCGETGQFLCCDACPNAFHFTCVEPPMNSDDVAKLKEKWYCTECELKQNIEKRKIAKPATSIRGIFENLAKDIAMKNPKAYRLPNDIVNFFKGVASDKLGRYVDTTKVKSVRYRNGLPDRPDYHQLTDRNGKFRLCYYCRKTALKKPMVSCDFCPLYWHLDCLNPPLAIPPNPAKKWRCPNHIENFIKTPREPKNATQVTINRENPMPSSAYHHHLSQIVQSELNDNHHVDSKSKLTRAENIITSKTGIVYRLPVNPIQADISSHTKRRSSIPSTTASSSSSEVNTPPIFESPIQSHKPISHSLDTHTSNNNNEEIEAWLQSMALLQAGNQHSNDDQSILTLIRAATQTSPPLSPTPSRKRKSVMPSQQYEKYRRIEQLLQSKTEEQLFDLFRN</sequence>
<dbReference type="InterPro" id="IPR011011">
    <property type="entry name" value="Znf_FYVE_PHD"/>
</dbReference>
<dbReference type="InterPro" id="IPR052819">
    <property type="entry name" value="Chromatin_regulatory_protein"/>
</dbReference>
<gene>
    <name evidence="7" type="ORF">INT47_012798</name>
</gene>
<dbReference type="GO" id="GO:0008270">
    <property type="term" value="F:zinc ion binding"/>
    <property type="evidence" value="ECO:0007669"/>
    <property type="project" value="UniProtKB-KW"/>
</dbReference>
<dbReference type="Proteomes" id="UP000603453">
    <property type="component" value="Unassembled WGS sequence"/>
</dbReference>
<feature type="region of interest" description="Disordered" evidence="5">
    <location>
        <begin position="1"/>
        <end position="38"/>
    </location>
</feature>
<dbReference type="SUPFAM" id="SSF57903">
    <property type="entry name" value="FYVE/PHD zinc finger"/>
    <property type="match status" value="2"/>
</dbReference>
<dbReference type="PANTHER" id="PTHR47636:SF1">
    <property type="entry name" value="TRANSCRIPTIONAL REGULATORY PROTEIN RCO1"/>
    <property type="match status" value="1"/>
</dbReference>
<feature type="domain" description="PHD-type" evidence="6">
    <location>
        <begin position="51"/>
        <end position="102"/>
    </location>
</feature>
<dbReference type="GO" id="GO:0032221">
    <property type="term" value="C:Rpd3S complex"/>
    <property type="evidence" value="ECO:0007669"/>
    <property type="project" value="TreeGrafter"/>
</dbReference>
<evidence type="ECO:0000313" key="8">
    <source>
        <dbReference type="Proteomes" id="UP000603453"/>
    </source>
</evidence>
<evidence type="ECO:0000256" key="5">
    <source>
        <dbReference type="SAM" id="MobiDB-lite"/>
    </source>
</evidence>
<dbReference type="Gene3D" id="2.30.30.1150">
    <property type="match status" value="1"/>
</dbReference>
<dbReference type="EMBL" id="JAEPRD010000145">
    <property type="protein sequence ID" value="KAG2196504.1"/>
    <property type="molecule type" value="Genomic_DNA"/>
</dbReference>
<keyword evidence="8" id="KW-1185">Reference proteome</keyword>
<dbReference type="CDD" id="cd15534">
    <property type="entry name" value="PHD2_PHF12_Rco1"/>
    <property type="match status" value="1"/>
</dbReference>
<reference evidence="7" key="1">
    <citation type="submission" date="2020-12" db="EMBL/GenBank/DDBJ databases">
        <title>Metabolic potential, ecology and presence of endohyphal bacteria is reflected in genomic diversity of Mucoromycotina.</title>
        <authorList>
            <person name="Muszewska A."/>
            <person name="Okrasinska A."/>
            <person name="Steczkiewicz K."/>
            <person name="Drgas O."/>
            <person name="Orlowska M."/>
            <person name="Perlinska-Lenart U."/>
            <person name="Aleksandrzak-Piekarczyk T."/>
            <person name="Szatraj K."/>
            <person name="Zielenkiewicz U."/>
            <person name="Pilsyk S."/>
            <person name="Malc E."/>
            <person name="Mieczkowski P."/>
            <person name="Kruszewska J.S."/>
            <person name="Biernat P."/>
            <person name="Pawlowska J."/>
        </authorList>
    </citation>
    <scope>NUCLEOTIDE SEQUENCE</scope>
    <source>
        <strain evidence="7">WA0000017839</strain>
    </source>
</reference>
<dbReference type="PROSITE" id="PS01359">
    <property type="entry name" value="ZF_PHD_1"/>
    <property type="match status" value="1"/>
</dbReference>
<evidence type="ECO:0000259" key="6">
    <source>
        <dbReference type="PROSITE" id="PS50016"/>
    </source>
</evidence>
<evidence type="ECO:0000256" key="1">
    <source>
        <dbReference type="ARBA" id="ARBA00022723"/>
    </source>
</evidence>
<dbReference type="PROSITE" id="PS50016">
    <property type="entry name" value="ZF_PHD_2"/>
    <property type="match status" value="1"/>
</dbReference>
<evidence type="ECO:0000256" key="3">
    <source>
        <dbReference type="ARBA" id="ARBA00022833"/>
    </source>
</evidence>
<evidence type="ECO:0000256" key="2">
    <source>
        <dbReference type="ARBA" id="ARBA00022771"/>
    </source>
</evidence>
<dbReference type="InterPro" id="IPR019787">
    <property type="entry name" value="Znf_PHD-finger"/>
</dbReference>
<dbReference type="AlphaFoldDB" id="A0A8H7QQ99"/>
<feature type="region of interest" description="Disordered" evidence="5">
    <location>
        <begin position="402"/>
        <end position="423"/>
    </location>
</feature>
<name>A0A8H7QQ99_9FUNG</name>
<accession>A0A8H7QQ99</accession>
<feature type="region of interest" description="Disordered" evidence="5">
    <location>
        <begin position="317"/>
        <end position="343"/>
    </location>
</feature>
<dbReference type="Gene3D" id="3.30.40.10">
    <property type="entry name" value="Zinc/RING finger domain, C3HC4 (zinc finger)"/>
    <property type="match status" value="1"/>
</dbReference>